<organism evidence="1 2">
    <name type="scientific">Gillisia limnaea (strain DSM 15749 / LMG 21470 / R-8282)</name>
    <dbReference type="NCBI Taxonomy" id="865937"/>
    <lineage>
        <taxon>Bacteria</taxon>
        <taxon>Pseudomonadati</taxon>
        <taxon>Bacteroidota</taxon>
        <taxon>Flavobacteriia</taxon>
        <taxon>Flavobacteriales</taxon>
        <taxon>Flavobacteriaceae</taxon>
        <taxon>Gillisia</taxon>
    </lineage>
</organism>
<dbReference type="HOGENOM" id="CLU_055360_4_1_10"/>
<dbReference type="Proteomes" id="UP000003844">
    <property type="component" value="Unassembled WGS sequence"/>
</dbReference>
<keyword evidence="1" id="KW-0808">Transferase</keyword>
<dbReference type="InterPro" id="IPR001920">
    <property type="entry name" value="Asp/Glu_race"/>
</dbReference>
<dbReference type="GO" id="GO:0016740">
    <property type="term" value="F:transferase activity"/>
    <property type="evidence" value="ECO:0007669"/>
    <property type="project" value="UniProtKB-KW"/>
</dbReference>
<dbReference type="eggNOG" id="COG1794">
    <property type="taxonomic scope" value="Bacteria"/>
</dbReference>
<evidence type="ECO:0000313" key="2">
    <source>
        <dbReference type="Proteomes" id="UP000003844"/>
    </source>
</evidence>
<feature type="non-terminal residue" evidence="1">
    <location>
        <position position="61"/>
    </location>
</feature>
<dbReference type="EMBL" id="JH594606">
    <property type="protein sequence ID" value="EHQ03962.1"/>
    <property type="molecule type" value="Genomic_DNA"/>
</dbReference>
<evidence type="ECO:0000313" key="1">
    <source>
        <dbReference type="EMBL" id="EHQ03962.1"/>
    </source>
</evidence>
<dbReference type="Gene3D" id="3.40.50.1860">
    <property type="match status" value="1"/>
</dbReference>
<dbReference type="AlphaFoldDB" id="H2BVK6"/>
<dbReference type="STRING" id="865937.Gilli_3361"/>
<proteinExistence type="predicted"/>
<dbReference type="SUPFAM" id="SSF53681">
    <property type="entry name" value="Aspartate/glutamate racemase"/>
    <property type="match status" value="1"/>
</dbReference>
<name>H2BVK6_GILLR</name>
<accession>H2BVK6</accession>
<dbReference type="GO" id="GO:0016855">
    <property type="term" value="F:racemase and epimerase activity, acting on amino acids and derivatives"/>
    <property type="evidence" value="ECO:0007669"/>
    <property type="project" value="InterPro"/>
</dbReference>
<sequence length="61" mass="7080">MRKIGLIGGTSWHSTIVYYRLINELVGEKIGTQANPDLVLYSLNIELMREQNKEKINNKYL</sequence>
<gene>
    <name evidence="1" type="ORF">Gilli_3361</name>
</gene>
<protein>
    <submittedName>
        <fullName evidence="1">Quinolinate phosphoribosyl transferase</fullName>
    </submittedName>
</protein>
<keyword evidence="2" id="KW-1185">Reference proteome</keyword>
<reference evidence="2" key="1">
    <citation type="journal article" date="2012" name="Stand. Genomic Sci.">
        <title>Genome sequence of the Antarctic rhodopsins-containing flavobacterium Gillisia limnaea type strain (R-8282(T)).</title>
        <authorList>
            <person name="Riedel T."/>
            <person name="Held B."/>
            <person name="Nolan M."/>
            <person name="Lucas S."/>
            <person name="Lapidus A."/>
            <person name="Tice H."/>
            <person name="Del Rio T.G."/>
            <person name="Cheng J.F."/>
            <person name="Han C."/>
            <person name="Tapia R."/>
            <person name="Goodwin L.A."/>
            <person name="Pitluck S."/>
            <person name="Liolios K."/>
            <person name="Mavromatis K."/>
            <person name="Pagani I."/>
            <person name="Ivanova N."/>
            <person name="Mikhailova N."/>
            <person name="Pati A."/>
            <person name="Chen A."/>
            <person name="Palaniappan K."/>
            <person name="Land M."/>
            <person name="Rohde M."/>
            <person name="Tindall B.J."/>
            <person name="Detter J.C."/>
            <person name="Goker M."/>
            <person name="Bristow J."/>
            <person name="Eisen J.A."/>
            <person name="Markowitz V."/>
            <person name="Hugenholtz P."/>
            <person name="Kyrpides N.C."/>
            <person name="Klenk H.P."/>
            <person name="Woyke T."/>
        </authorList>
    </citation>
    <scope>NUCLEOTIDE SEQUENCE [LARGE SCALE GENOMIC DNA]</scope>
    <source>
        <strain evidence="2">DSM 15749 / LMG 21470 / R-8282</strain>
    </source>
</reference>